<gene>
    <name evidence="1" type="ORF">T190115A13A_160048</name>
</gene>
<accession>A0ABM9PIR0</accession>
<keyword evidence="2" id="KW-1185">Reference proteome</keyword>
<name>A0ABM9PIR0_9FLAO</name>
<evidence type="ECO:0000313" key="1">
    <source>
        <dbReference type="EMBL" id="CAL2105515.1"/>
    </source>
</evidence>
<protein>
    <submittedName>
        <fullName evidence="1">Uncharacterized protein</fullName>
    </submittedName>
</protein>
<sequence>MTNLELLQYELNNIGYSTFLKEENGITYLKGGYSGEDPIKSLTIDIKVLFEEEKFIFIDWEKQISSKKTFDNILDTIKYIEQIYPIKKKRFE</sequence>
<dbReference type="RefSeq" id="WP_348737339.1">
    <property type="nucleotide sequence ID" value="NZ_CAXJRC010000007.1"/>
</dbReference>
<reference evidence="1 2" key="1">
    <citation type="submission" date="2024-05" db="EMBL/GenBank/DDBJ databases">
        <authorList>
            <person name="Duchaud E."/>
        </authorList>
    </citation>
    <scope>NUCLEOTIDE SEQUENCE [LARGE SCALE GENOMIC DNA]</scope>
    <source>
        <strain evidence="1">Ena-SAMPLE-TAB-13-05-2024-13:56:06:370-140305</strain>
    </source>
</reference>
<organism evidence="1 2">
    <name type="scientific">Tenacibaculum vairaonense</name>
    <dbReference type="NCBI Taxonomy" id="3137860"/>
    <lineage>
        <taxon>Bacteria</taxon>
        <taxon>Pseudomonadati</taxon>
        <taxon>Bacteroidota</taxon>
        <taxon>Flavobacteriia</taxon>
        <taxon>Flavobacteriales</taxon>
        <taxon>Flavobacteriaceae</taxon>
        <taxon>Tenacibaculum</taxon>
    </lineage>
</organism>
<evidence type="ECO:0000313" key="2">
    <source>
        <dbReference type="Proteomes" id="UP001497602"/>
    </source>
</evidence>
<dbReference type="EMBL" id="CAXJRC010000007">
    <property type="protein sequence ID" value="CAL2105515.1"/>
    <property type="molecule type" value="Genomic_DNA"/>
</dbReference>
<dbReference type="Proteomes" id="UP001497602">
    <property type="component" value="Unassembled WGS sequence"/>
</dbReference>
<proteinExistence type="predicted"/>
<comment type="caution">
    <text evidence="1">The sequence shown here is derived from an EMBL/GenBank/DDBJ whole genome shotgun (WGS) entry which is preliminary data.</text>
</comment>